<dbReference type="Proteomes" id="UP000189735">
    <property type="component" value="Unassembled WGS sequence"/>
</dbReference>
<feature type="transmembrane region" description="Helical" evidence="8">
    <location>
        <begin position="327"/>
        <end position="347"/>
    </location>
</feature>
<gene>
    <name evidence="9" type="ORF">SAMN06295879_3048</name>
</gene>
<feature type="transmembrane region" description="Helical" evidence="8">
    <location>
        <begin position="165"/>
        <end position="184"/>
    </location>
</feature>
<keyword evidence="6 8" id="KW-1133">Transmembrane helix</keyword>
<dbReference type="GO" id="GO:0010041">
    <property type="term" value="P:response to iron(III) ion"/>
    <property type="evidence" value="ECO:0007669"/>
    <property type="project" value="TreeGrafter"/>
</dbReference>
<accession>A0A1T4YFW7</accession>
<organism evidence="9 10">
    <name type="scientific">Agreia bicolorata</name>
    <dbReference type="NCBI Taxonomy" id="110935"/>
    <lineage>
        <taxon>Bacteria</taxon>
        <taxon>Bacillati</taxon>
        <taxon>Actinomycetota</taxon>
        <taxon>Actinomycetes</taxon>
        <taxon>Micrococcales</taxon>
        <taxon>Microbacteriaceae</taxon>
        <taxon>Agreia</taxon>
    </lineage>
</organism>
<protein>
    <submittedName>
        <fullName evidence="9">Mannosyltransferase</fullName>
    </submittedName>
</protein>
<evidence type="ECO:0000256" key="3">
    <source>
        <dbReference type="ARBA" id="ARBA00022676"/>
    </source>
</evidence>
<comment type="subcellular location">
    <subcellularLocation>
        <location evidence="1">Cell membrane</location>
        <topology evidence="1">Multi-pass membrane protein</topology>
    </subcellularLocation>
</comment>
<keyword evidence="5 8" id="KW-0812">Transmembrane</keyword>
<keyword evidence="4 9" id="KW-0808">Transferase</keyword>
<evidence type="ECO:0000313" key="10">
    <source>
        <dbReference type="Proteomes" id="UP000189735"/>
    </source>
</evidence>
<dbReference type="InterPro" id="IPR050297">
    <property type="entry name" value="LipidA_mod_glycosyltrf_83"/>
</dbReference>
<dbReference type="GO" id="GO:0005886">
    <property type="term" value="C:plasma membrane"/>
    <property type="evidence" value="ECO:0007669"/>
    <property type="project" value="UniProtKB-SubCell"/>
</dbReference>
<sequence>MTRVTALLARRIEIPLLAVLAIVIVVIGIDTPSIWYDEAATIVSATRTWPELWAMLHTVDAVHGLYYAFMHVWFDLVGYSPFTLRLPSAIISGGTVALTMLLASRFGTRGFALLAGVVLITIPRFTWAGTEGRSYALTALLAAAMTLLLMMALDAARAPSTRWAAVWPWLAYAGVGLFSVGIFVYLSLVVVAHAVTVIVLTMSGTLNRRQLFAFGRTVVPLGIVCIPFVLIVAGQSGQLAWIDPISQRTLTGILITQFAPNNAPFAIFTWIVVLVGITTFIVARRSSTTRARAARYLVAWVLPWLVVPTVVLVLTSVLITPLYSPRYLTFLMPALAVAIAGGIVGLGRLTRLAARLARGPFANRMRSVPWTALASVAGVLVLALLTQPSYESQRTTGAKQKSSWSQAAWRVGEVASALPADSDPAVVFGSVAWHPTATARVVEYSYPWAFESLDDVALEKPVGSLPRLWETSRPVDTPMLEGHDTVILVSSGRDREVNERAIEAAGFTESDSWSYPNLWVKLYTR</sequence>
<feature type="transmembrane region" description="Helical" evidence="8">
    <location>
        <begin position="218"/>
        <end position="242"/>
    </location>
</feature>
<dbReference type="PANTHER" id="PTHR33908">
    <property type="entry name" value="MANNOSYLTRANSFERASE YKCB-RELATED"/>
    <property type="match status" value="1"/>
</dbReference>
<dbReference type="GO" id="GO:0009103">
    <property type="term" value="P:lipopolysaccharide biosynthetic process"/>
    <property type="evidence" value="ECO:0007669"/>
    <property type="project" value="UniProtKB-ARBA"/>
</dbReference>
<dbReference type="GO" id="GO:0016763">
    <property type="term" value="F:pentosyltransferase activity"/>
    <property type="evidence" value="ECO:0007669"/>
    <property type="project" value="TreeGrafter"/>
</dbReference>
<evidence type="ECO:0000313" key="9">
    <source>
        <dbReference type="EMBL" id="SKB00593.1"/>
    </source>
</evidence>
<dbReference type="RefSeq" id="WP_078715105.1">
    <property type="nucleotide sequence ID" value="NZ_FUYG01000008.1"/>
</dbReference>
<evidence type="ECO:0000256" key="2">
    <source>
        <dbReference type="ARBA" id="ARBA00022475"/>
    </source>
</evidence>
<evidence type="ECO:0000256" key="4">
    <source>
        <dbReference type="ARBA" id="ARBA00022679"/>
    </source>
</evidence>
<feature type="transmembrane region" description="Helical" evidence="8">
    <location>
        <begin position="110"/>
        <end position="128"/>
    </location>
</feature>
<dbReference type="PANTHER" id="PTHR33908:SF3">
    <property type="entry name" value="UNDECAPRENYL PHOSPHATE-ALPHA-4-AMINO-4-DEOXY-L-ARABINOSE ARABINOSYL TRANSFERASE"/>
    <property type="match status" value="1"/>
</dbReference>
<feature type="transmembrane region" description="Helical" evidence="8">
    <location>
        <begin position="368"/>
        <end position="386"/>
    </location>
</feature>
<evidence type="ECO:0000256" key="7">
    <source>
        <dbReference type="ARBA" id="ARBA00023136"/>
    </source>
</evidence>
<keyword evidence="7 8" id="KW-0472">Membrane</keyword>
<feature type="transmembrane region" description="Helical" evidence="8">
    <location>
        <begin position="134"/>
        <end position="153"/>
    </location>
</feature>
<dbReference type="EMBL" id="FUYG01000008">
    <property type="protein sequence ID" value="SKB00593.1"/>
    <property type="molecule type" value="Genomic_DNA"/>
</dbReference>
<reference evidence="10" key="1">
    <citation type="submission" date="2017-02" db="EMBL/GenBank/DDBJ databases">
        <authorList>
            <person name="Varghese N."/>
            <person name="Submissions S."/>
        </authorList>
    </citation>
    <scope>NUCLEOTIDE SEQUENCE [LARGE SCALE GENOMIC DNA]</scope>
    <source>
        <strain evidence="10">VKM Ac-2052</strain>
    </source>
</reference>
<keyword evidence="2" id="KW-1003">Cell membrane</keyword>
<evidence type="ECO:0000256" key="1">
    <source>
        <dbReference type="ARBA" id="ARBA00004651"/>
    </source>
</evidence>
<evidence type="ECO:0000256" key="6">
    <source>
        <dbReference type="ARBA" id="ARBA00022989"/>
    </source>
</evidence>
<feature type="transmembrane region" description="Helical" evidence="8">
    <location>
        <begin position="12"/>
        <end position="29"/>
    </location>
</feature>
<evidence type="ECO:0000256" key="5">
    <source>
        <dbReference type="ARBA" id="ARBA00022692"/>
    </source>
</evidence>
<proteinExistence type="predicted"/>
<feature type="transmembrane region" description="Helical" evidence="8">
    <location>
        <begin position="262"/>
        <end position="284"/>
    </location>
</feature>
<name>A0A1T4YFW7_9MICO</name>
<evidence type="ECO:0000256" key="8">
    <source>
        <dbReference type="SAM" id="Phobius"/>
    </source>
</evidence>
<feature type="transmembrane region" description="Helical" evidence="8">
    <location>
        <begin position="296"/>
        <end position="321"/>
    </location>
</feature>
<keyword evidence="3 9" id="KW-0328">Glycosyltransferase</keyword>
<dbReference type="AlphaFoldDB" id="A0A1T4YFW7"/>